<comment type="caution">
    <text evidence="6">The sequence shown here is derived from an EMBL/GenBank/DDBJ whole genome shotgun (WGS) entry which is preliminary data.</text>
</comment>
<feature type="domain" description="Aldehyde dehydrogenase" evidence="5">
    <location>
        <begin position="6"/>
        <end position="445"/>
    </location>
</feature>
<accession>A0ABS7C4C4</accession>
<gene>
    <name evidence="6" type="ORF">K0U00_17115</name>
</gene>
<keyword evidence="7" id="KW-1185">Reference proteome</keyword>
<evidence type="ECO:0000313" key="6">
    <source>
        <dbReference type="EMBL" id="MBW7455749.1"/>
    </source>
</evidence>
<evidence type="ECO:0000256" key="3">
    <source>
        <dbReference type="ARBA" id="ARBA00023027"/>
    </source>
</evidence>
<sequence length="482" mass="52784">MKTTSLEEVQRIFKVQKAKYSPSNPPSYEERMDRLKRADKLIRDHWPEFIQTLQEDFGSRDSDQIFGADILSPLFHGKHVRDHLAQWMKPERKSSGLLGLVGQKTYILNEPLGVIGIVTPFNAPVSLAFDPAIEALAAGNSVMIKVTESTPRTADFMQKLVAKYFKEEEMAVVTGEADVSACFAALPWDKMVFTGGSEIGKKILAAAAPNLTPVVLELGGKCPAVVLPDADIRAAAPRISLGRTGNAGQVCLAVDYALVPETKLEALIQQIVEVDQQAFPTMINNPKVSSIINQAGYNRIVGYIEEAKAAGCRIIQVNPANEKLPDPETRKIPLTIVVNPGENLQVSKYEIFGPVLSIYSYKHLDEAIAFINKHEKPLGLYVFGKDKNDIRKVVSSTSSGGVTVNDITLHAGTNTMGFGGVGYSGMGRYKGGILGYKAFCNEKAVYEQGLMGRFTASFLVPFATDRPRSMMRRMVGIKSQPR</sequence>
<keyword evidence="3" id="KW-0520">NAD</keyword>
<name>A0ABS7C4C4_9BACL</name>
<protein>
    <recommendedName>
        <fullName evidence="4">Aldehyde dehydrogenase</fullName>
    </recommendedName>
</protein>
<dbReference type="PANTHER" id="PTHR43570">
    <property type="entry name" value="ALDEHYDE DEHYDROGENASE"/>
    <property type="match status" value="1"/>
</dbReference>
<comment type="similarity">
    <text evidence="1 4">Belongs to the aldehyde dehydrogenase family.</text>
</comment>
<dbReference type="Gene3D" id="3.40.309.10">
    <property type="entry name" value="Aldehyde Dehydrogenase, Chain A, domain 2"/>
    <property type="match status" value="1"/>
</dbReference>
<organism evidence="6 7">
    <name type="scientific">Paenibacillus sepulcri</name>
    <dbReference type="NCBI Taxonomy" id="359917"/>
    <lineage>
        <taxon>Bacteria</taxon>
        <taxon>Bacillati</taxon>
        <taxon>Bacillota</taxon>
        <taxon>Bacilli</taxon>
        <taxon>Bacillales</taxon>
        <taxon>Paenibacillaceae</taxon>
        <taxon>Paenibacillus</taxon>
    </lineage>
</organism>
<reference evidence="6 7" key="1">
    <citation type="submission" date="2021-07" db="EMBL/GenBank/DDBJ databases">
        <title>Paenibacillus radiodurans sp. nov., isolated from the southeastern edge of Tengger Desert.</title>
        <authorList>
            <person name="Zhang G."/>
        </authorList>
    </citation>
    <scope>NUCLEOTIDE SEQUENCE [LARGE SCALE GENOMIC DNA]</scope>
    <source>
        <strain evidence="6 7">CCM 7311</strain>
    </source>
</reference>
<dbReference type="InterPro" id="IPR016163">
    <property type="entry name" value="Ald_DH_C"/>
</dbReference>
<dbReference type="InterPro" id="IPR012394">
    <property type="entry name" value="Aldehyde_DH_NAD(P)"/>
</dbReference>
<dbReference type="InterPro" id="IPR016161">
    <property type="entry name" value="Ald_DH/histidinol_DH"/>
</dbReference>
<evidence type="ECO:0000256" key="1">
    <source>
        <dbReference type="ARBA" id="ARBA00009986"/>
    </source>
</evidence>
<evidence type="ECO:0000256" key="4">
    <source>
        <dbReference type="PIRNR" id="PIRNR036492"/>
    </source>
</evidence>
<evidence type="ECO:0000313" key="7">
    <source>
        <dbReference type="Proteomes" id="UP001519887"/>
    </source>
</evidence>
<dbReference type="Gene3D" id="3.40.605.10">
    <property type="entry name" value="Aldehyde Dehydrogenase, Chain A, domain 1"/>
    <property type="match status" value="1"/>
</dbReference>
<proteinExistence type="inferred from homology"/>
<dbReference type="PIRSF" id="PIRSF036492">
    <property type="entry name" value="ALDH"/>
    <property type="match status" value="1"/>
</dbReference>
<dbReference type="InterPro" id="IPR015590">
    <property type="entry name" value="Aldehyde_DH_dom"/>
</dbReference>
<dbReference type="PANTHER" id="PTHR43570:SF20">
    <property type="entry name" value="ALDEHYDE DEHYDROGENASE ALDX-RELATED"/>
    <property type="match status" value="1"/>
</dbReference>
<dbReference type="Proteomes" id="UP001519887">
    <property type="component" value="Unassembled WGS sequence"/>
</dbReference>
<dbReference type="SUPFAM" id="SSF53720">
    <property type="entry name" value="ALDH-like"/>
    <property type="match status" value="1"/>
</dbReference>
<dbReference type="InterPro" id="IPR016162">
    <property type="entry name" value="Ald_DH_N"/>
</dbReference>
<keyword evidence="2 4" id="KW-0560">Oxidoreductase</keyword>
<dbReference type="Pfam" id="PF00171">
    <property type="entry name" value="Aldedh"/>
    <property type="match status" value="1"/>
</dbReference>
<dbReference type="EMBL" id="JAHZIK010000426">
    <property type="protein sequence ID" value="MBW7455749.1"/>
    <property type="molecule type" value="Genomic_DNA"/>
</dbReference>
<evidence type="ECO:0000259" key="5">
    <source>
        <dbReference type="Pfam" id="PF00171"/>
    </source>
</evidence>
<evidence type="ECO:0000256" key="2">
    <source>
        <dbReference type="ARBA" id="ARBA00023002"/>
    </source>
</evidence>